<comment type="caution">
    <text evidence="1">The sequence shown here is derived from an EMBL/GenBank/DDBJ whole genome shotgun (WGS) entry which is preliminary data.</text>
</comment>
<dbReference type="AlphaFoldDB" id="X1SQH3"/>
<accession>X1SQH3</accession>
<dbReference type="Gene3D" id="2.60.40.10">
    <property type="entry name" value="Immunoglobulins"/>
    <property type="match status" value="1"/>
</dbReference>
<evidence type="ECO:0008006" key="2">
    <source>
        <dbReference type="Google" id="ProtNLM"/>
    </source>
</evidence>
<dbReference type="InterPro" id="IPR013783">
    <property type="entry name" value="Ig-like_fold"/>
</dbReference>
<organism evidence="1">
    <name type="scientific">marine sediment metagenome</name>
    <dbReference type="NCBI Taxonomy" id="412755"/>
    <lineage>
        <taxon>unclassified sequences</taxon>
        <taxon>metagenomes</taxon>
        <taxon>ecological metagenomes</taxon>
    </lineage>
</organism>
<reference evidence="1" key="1">
    <citation type="journal article" date="2014" name="Front. Microbiol.">
        <title>High frequency of phylogenetically diverse reductive dehalogenase-homologous genes in deep subseafloor sedimentary metagenomes.</title>
        <authorList>
            <person name="Kawai M."/>
            <person name="Futagami T."/>
            <person name="Toyoda A."/>
            <person name="Takaki Y."/>
            <person name="Nishi S."/>
            <person name="Hori S."/>
            <person name="Arai W."/>
            <person name="Tsubouchi T."/>
            <person name="Morono Y."/>
            <person name="Uchiyama I."/>
            <person name="Ito T."/>
            <person name="Fujiyama A."/>
            <person name="Inagaki F."/>
            <person name="Takami H."/>
        </authorList>
    </citation>
    <scope>NUCLEOTIDE SEQUENCE</scope>
    <source>
        <strain evidence="1">Expedition CK06-06</strain>
    </source>
</reference>
<feature type="non-terminal residue" evidence="1">
    <location>
        <position position="107"/>
    </location>
</feature>
<sequence length="107" mass="11821">MDKKNFRFFGIFIALVVVLSIYFVLAVAGPTDLTFGDNTTANYDKEGNFTVNWSDDGDAESYLIYIGLNGTVFITDNNNSATGYFFTNTTDGNYSFIVEETNDTTSA</sequence>
<protein>
    <recommendedName>
        <fullName evidence="2">Fibronectin type-III domain-containing protein</fullName>
    </recommendedName>
</protein>
<dbReference type="EMBL" id="BARW01020754">
    <property type="protein sequence ID" value="GAI95337.1"/>
    <property type="molecule type" value="Genomic_DNA"/>
</dbReference>
<proteinExistence type="predicted"/>
<name>X1SQH3_9ZZZZ</name>
<gene>
    <name evidence="1" type="ORF">S12H4_35003</name>
</gene>
<evidence type="ECO:0000313" key="1">
    <source>
        <dbReference type="EMBL" id="GAI95337.1"/>
    </source>
</evidence>